<evidence type="ECO:0000313" key="2">
    <source>
        <dbReference type="Ensembl" id="ENSCCRP00010000747.1"/>
    </source>
</evidence>
<feature type="compositionally biased region" description="Basic and acidic residues" evidence="1">
    <location>
        <begin position="187"/>
        <end position="196"/>
    </location>
</feature>
<reference evidence="2" key="2">
    <citation type="submission" date="2025-09" db="UniProtKB">
        <authorList>
            <consortium name="Ensembl"/>
        </authorList>
    </citation>
    <scope>IDENTIFICATION</scope>
</reference>
<keyword evidence="3" id="KW-1185">Reference proteome</keyword>
<evidence type="ECO:0000313" key="3">
    <source>
        <dbReference type="Proteomes" id="UP000694427"/>
    </source>
</evidence>
<feature type="region of interest" description="Disordered" evidence="1">
    <location>
        <begin position="177"/>
        <end position="261"/>
    </location>
</feature>
<dbReference type="InterPro" id="IPR042869">
    <property type="entry name" value="ARHGAP11A/B"/>
</dbReference>
<dbReference type="SUPFAM" id="SSF48350">
    <property type="entry name" value="GTPase activation domain, GAP"/>
    <property type="match status" value="1"/>
</dbReference>
<evidence type="ECO:0000256" key="1">
    <source>
        <dbReference type="SAM" id="MobiDB-lite"/>
    </source>
</evidence>
<dbReference type="Ensembl" id="ENSCCRT00010000840.1">
    <property type="protein sequence ID" value="ENSCCRP00010000747.1"/>
    <property type="gene ID" value="ENSCCRG00010000401.1"/>
</dbReference>
<dbReference type="PANTHER" id="PTHR15670:SF4">
    <property type="entry name" value="RHO GTPASE-ACTIVATING PROTEIN 11A"/>
    <property type="match status" value="1"/>
</dbReference>
<proteinExistence type="predicted"/>
<reference evidence="2" key="1">
    <citation type="submission" date="2025-08" db="UniProtKB">
        <authorList>
            <consortium name="Ensembl"/>
        </authorList>
    </citation>
    <scope>IDENTIFICATION</scope>
</reference>
<dbReference type="InterPro" id="IPR008936">
    <property type="entry name" value="Rho_GTPase_activation_prot"/>
</dbReference>
<dbReference type="Proteomes" id="UP000694427">
    <property type="component" value="Unplaced"/>
</dbReference>
<protein>
    <submittedName>
        <fullName evidence="2">Zgc:153345</fullName>
    </submittedName>
</protein>
<dbReference type="GO" id="GO:0005096">
    <property type="term" value="F:GTPase activator activity"/>
    <property type="evidence" value="ECO:0007669"/>
    <property type="project" value="TreeGrafter"/>
</dbReference>
<sequence>MAGLTEERLRVVVIIHALKAVGIRVKTWKNIINGDSNASLSYVESVSQECASQRFAFRRDLRLLPQHELSDMGGTVPQFLVEACRYLSQHLETEGLFRKTGSLSRIRALRVNSFKYDHVTLKTEVMAAKKNSFASTEMNSILKVTPLSKKSLPELEGSARKRRPLHDLREDTLTITQPEECVSSHSPLEEKCRKDPISTTSKKRNHIREQQKSLGYPQEEKVHRRRKSLRFFSVSSGNNNPENGLEEHQEQPDCKSDSPLTNADVSPKIPFILIDGPGEVVQETKVKTFKNYKQEKMADSTLGFKRPQLCLSVAERLRGLSALTLLLRTSCTAPQFQEKSQEALQRGPTCLRRQGARRFGRSISHEGVPERPLEQSPVGSPPANQAFIGIHDASPDSGVESVDHEPIIDFNHQEVCKMSQNYPKVQVTNDVDLDSLKQDAEELDLHKLLDQKCHIGGHGEDDHQDSNVPAEVLTPDLASPMFFQQMVPLKPFEDTRSVKMDQVSPLNGSEKETPSWLNDSPPFVFPNFAPLSFVGVIIEDLFPPAFQFGSVTARRHYRDSPYWPSHEVRMSAWNPLLL</sequence>
<accession>A0A8C1FY63</accession>
<name>A0A8C1FY63_CYPCA</name>
<dbReference type="AlphaFoldDB" id="A0A8C1FY63"/>
<feature type="compositionally biased region" description="Basic and acidic residues" evidence="1">
    <location>
        <begin position="245"/>
        <end position="256"/>
    </location>
</feature>
<feature type="compositionally biased region" description="Polar residues" evidence="1">
    <location>
        <begin position="233"/>
        <end position="242"/>
    </location>
</feature>
<dbReference type="Gene3D" id="1.10.555.10">
    <property type="entry name" value="Rho GTPase activation protein"/>
    <property type="match status" value="1"/>
</dbReference>
<organism evidence="2 3">
    <name type="scientific">Cyprinus carpio</name>
    <name type="common">Common carp</name>
    <dbReference type="NCBI Taxonomy" id="7962"/>
    <lineage>
        <taxon>Eukaryota</taxon>
        <taxon>Metazoa</taxon>
        <taxon>Chordata</taxon>
        <taxon>Craniata</taxon>
        <taxon>Vertebrata</taxon>
        <taxon>Euteleostomi</taxon>
        <taxon>Actinopterygii</taxon>
        <taxon>Neopterygii</taxon>
        <taxon>Teleostei</taxon>
        <taxon>Ostariophysi</taxon>
        <taxon>Cypriniformes</taxon>
        <taxon>Cyprinidae</taxon>
        <taxon>Cyprininae</taxon>
        <taxon>Cyprinus</taxon>
    </lineage>
</organism>
<dbReference type="PANTHER" id="PTHR15670">
    <property type="entry name" value="RHO GTPASE ACTIVATING PROTEIN 11A"/>
    <property type="match status" value="1"/>
</dbReference>